<evidence type="ECO:0000259" key="5">
    <source>
        <dbReference type="Pfam" id="PF01568"/>
    </source>
</evidence>
<name>A6UT54_META3</name>
<dbReference type="OrthoDB" id="106216at2157"/>
<dbReference type="NCBIfam" id="TIGR03122">
    <property type="entry name" value="one_C_dehyd_C"/>
    <property type="match status" value="1"/>
</dbReference>
<dbReference type="EMBL" id="CP000743">
    <property type="protein sequence ID" value="ABR55676.1"/>
    <property type="molecule type" value="Genomic_DNA"/>
</dbReference>
<evidence type="ECO:0000256" key="2">
    <source>
        <dbReference type="ARBA" id="ARBA00012692"/>
    </source>
</evidence>
<feature type="domain" description="Molybdopterin dinucleotide-binding" evidence="5">
    <location>
        <begin position="303"/>
        <end position="399"/>
    </location>
</feature>
<dbReference type="InterPro" id="IPR009010">
    <property type="entry name" value="Asp_de-COase-like_dom_sf"/>
</dbReference>
<dbReference type="Gene3D" id="2.160.20.60">
    <property type="entry name" value="Glutamate synthase, alpha subunit, C-terminal domain"/>
    <property type="match status" value="1"/>
</dbReference>
<protein>
    <recommendedName>
        <fullName evidence="2">formylmethanofuran dehydrogenase</fullName>
        <ecNumber evidence="2">1.2.7.12</ecNumber>
    </recommendedName>
</protein>
<dbReference type="SUPFAM" id="SSF69336">
    <property type="entry name" value="Alpha subunit of glutamate synthase, C-terminal domain"/>
    <property type="match status" value="1"/>
</dbReference>
<evidence type="ECO:0000256" key="1">
    <source>
        <dbReference type="ARBA" id="ARBA00004830"/>
    </source>
</evidence>
<dbReference type="HOGENOM" id="CLU_661592_0_0_2"/>
<dbReference type="Gene3D" id="2.40.40.20">
    <property type="match status" value="1"/>
</dbReference>
<dbReference type="PANTHER" id="PTHR39673">
    <property type="entry name" value="TUNGSTEN FORMYLMETHANOFURAN DEHYDROGENASE, SUBUNIT C (FWDC)"/>
    <property type="match status" value="1"/>
</dbReference>
<comment type="catalytic activity">
    <reaction evidence="4">
        <text>N-formylmethanofuran + 2 oxidized [2Fe-2S]-[ferredoxin] + H2O = methanofuran + 2 reduced [2Fe-2S]-[ferredoxin] + CO2 + H(+)</text>
        <dbReference type="Rhea" id="RHEA:19841"/>
        <dbReference type="Rhea" id="RHEA-COMP:10000"/>
        <dbReference type="Rhea" id="RHEA-COMP:10001"/>
        <dbReference type="ChEBI" id="CHEBI:15377"/>
        <dbReference type="ChEBI" id="CHEBI:15378"/>
        <dbReference type="ChEBI" id="CHEBI:16526"/>
        <dbReference type="ChEBI" id="CHEBI:33737"/>
        <dbReference type="ChEBI" id="CHEBI:33738"/>
        <dbReference type="ChEBI" id="CHEBI:57727"/>
        <dbReference type="ChEBI" id="CHEBI:58151"/>
        <dbReference type="EC" id="1.2.7.12"/>
    </reaction>
</comment>
<dbReference type="GO" id="GO:0030151">
    <property type="term" value="F:molybdenum ion binding"/>
    <property type="evidence" value="ECO:0007669"/>
    <property type="project" value="InterPro"/>
</dbReference>
<dbReference type="CDD" id="cd00980">
    <property type="entry name" value="FwdC/FmdC"/>
    <property type="match status" value="1"/>
</dbReference>
<evidence type="ECO:0000313" key="6">
    <source>
        <dbReference type="EMBL" id="ABR55676.1"/>
    </source>
</evidence>
<dbReference type="Pfam" id="PF01568">
    <property type="entry name" value="Molydop_binding"/>
    <property type="match status" value="1"/>
</dbReference>
<gene>
    <name evidence="6" type="ordered locus">Maeo_0084</name>
</gene>
<evidence type="ECO:0000256" key="4">
    <source>
        <dbReference type="ARBA" id="ARBA00048228"/>
    </source>
</evidence>
<keyword evidence="6" id="KW-0560">Oxidoreductase</keyword>
<dbReference type="Proteomes" id="UP000001106">
    <property type="component" value="Chromosome"/>
</dbReference>
<proteinExistence type="predicted"/>
<keyword evidence="7" id="KW-1185">Reference proteome</keyword>
<dbReference type="EC" id="1.2.7.12" evidence="2"/>
<dbReference type="RefSeq" id="WP_011972808.1">
    <property type="nucleotide sequence ID" value="NC_009635.1"/>
</dbReference>
<dbReference type="UniPathway" id="UPA00640">
    <property type="reaction ID" value="UER00692"/>
</dbReference>
<dbReference type="GO" id="GO:0018493">
    <property type="term" value="F:formylmethanofuran dehydrogenase activity"/>
    <property type="evidence" value="ECO:0007669"/>
    <property type="project" value="UniProtKB-EC"/>
</dbReference>
<dbReference type="InterPro" id="IPR012048">
    <property type="entry name" value="Formylmethanofuran_DH_csu/dsu"/>
</dbReference>
<reference evidence="6" key="1">
    <citation type="submission" date="2007-06" db="EMBL/GenBank/DDBJ databases">
        <title>Complete sequence of Methanococcus aeolicus Nankai-3.</title>
        <authorList>
            <consortium name="US DOE Joint Genome Institute"/>
            <person name="Copeland A."/>
            <person name="Lucas S."/>
            <person name="Lapidus A."/>
            <person name="Barry K."/>
            <person name="Glavina del Rio T."/>
            <person name="Dalin E."/>
            <person name="Tice H."/>
            <person name="Pitluck S."/>
            <person name="Chain P."/>
            <person name="Malfatti S."/>
            <person name="Shin M."/>
            <person name="Vergez L."/>
            <person name="Schmutz J."/>
            <person name="Larimer F."/>
            <person name="Land M."/>
            <person name="Hauser L."/>
            <person name="Kyrpides N."/>
            <person name="Lykidis A."/>
            <person name="Sieprawska-Lupa M."/>
            <person name="Whitman W.B."/>
            <person name="Richardson P."/>
        </authorList>
    </citation>
    <scope>NUCLEOTIDE SEQUENCE [LARGE SCALE GENOMIC DNA]</scope>
    <source>
        <strain evidence="6">Nankai-3</strain>
    </source>
</reference>
<dbReference type="GO" id="GO:0043546">
    <property type="term" value="F:molybdopterin cofactor binding"/>
    <property type="evidence" value="ECO:0007669"/>
    <property type="project" value="InterPro"/>
</dbReference>
<evidence type="ECO:0000256" key="3">
    <source>
        <dbReference type="ARBA" id="ARBA00022737"/>
    </source>
</evidence>
<organism evidence="6 7">
    <name type="scientific">Methanococcus aeolicus (strain ATCC BAA-1280 / DSM 17508 / OCM 812 / Nankai-3)</name>
    <dbReference type="NCBI Taxonomy" id="419665"/>
    <lineage>
        <taxon>Archaea</taxon>
        <taxon>Methanobacteriati</taxon>
        <taxon>Methanobacteriota</taxon>
        <taxon>Methanomada group</taxon>
        <taxon>Methanococci</taxon>
        <taxon>Methanococcales</taxon>
        <taxon>Methanococcaceae</taxon>
        <taxon>Methanococcus</taxon>
    </lineage>
</organism>
<dbReference type="InterPro" id="IPR017550">
    <property type="entry name" value="Formylmethanofuran_DH_suC"/>
</dbReference>
<dbReference type="PIRSF" id="PIRSF036633">
    <property type="entry name" value="FmdC_D"/>
    <property type="match status" value="1"/>
</dbReference>
<sequence>MDIILTPTKKPDISIEADVISPDYFAGKTIDEIKSLEVWQGPIKLPLSDFFDVKIENNEKDKADGRGGAPKDINEINIIINGDVDRIKYIGTEMTGGTITINGNTGIRIGSSMKGGSITINGNAGSWTGMEMKGGSITINGNAGDYIGCAYRGSWEGMTGGTITINGNAGKNVATGLKGGTITINGDVDEFCGIRQNGGLIVINGNVTRTVGVEMTKGTLVVCGNIRGFAPGFEQIGVEKDIVLKDGTKINGKFLKFKGDIAIVPKPKGILYVSEENNIGLADPSKYTTFKEYHYKGGMEALLNTGSTVEQGAIIKGGEKYTKEYVEECAVCHIHPEDYRILGAPTYVKIISNDKKSEVAVKAVSDDGLHKGTIFMPRSIWANAITGSHTDSCGSPLYKGNSVFVEPIEKGNIIDAEQMIKSMYW</sequence>
<dbReference type="SMR" id="A6UT54"/>
<dbReference type="eggNOG" id="arCOG00097">
    <property type="taxonomic scope" value="Archaea"/>
</dbReference>
<dbReference type="eggNOG" id="arCOG02674">
    <property type="taxonomic scope" value="Archaea"/>
</dbReference>
<dbReference type="STRING" id="419665.Maeo_0084"/>
<dbReference type="InterPro" id="IPR006657">
    <property type="entry name" value="MoPterin_dinucl-bd_dom"/>
</dbReference>
<dbReference type="GeneID" id="5326823"/>
<dbReference type="PANTHER" id="PTHR39673:SF5">
    <property type="entry name" value="TUNGSTEN-CONTAINING FORMYLMETHANOFURAN DEHYDROGENASE 2 SUBUNIT C"/>
    <property type="match status" value="1"/>
</dbReference>
<evidence type="ECO:0000313" key="7">
    <source>
        <dbReference type="Proteomes" id="UP000001106"/>
    </source>
</evidence>
<dbReference type="KEGG" id="mae:Maeo_0084"/>
<dbReference type="SUPFAM" id="SSF50692">
    <property type="entry name" value="ADC-like"/>
    <property type="match status" value="1"/>
</dbReference>
<dbReference type="AlphaFoldDB" id="A6UT54"/>
<dbReference type="InterPro" id="IPR036485">
    <property type="entry name" value="Glu_synth_asu_C_sf"/>
</dbReference>
<keyword evidence="3" id="KW-0677">Repeat</keyword>
<accession>A6UT54</accession>
<dbReference type="GO" id="GO:0019386">
    <property type="term" value="P:methanogenesis, from carbon dioxide"/>
    <property type="evidence" value="ECO:0007669"/>
    <property type="project" value="UniProtKB-UniPathway"/>
</dbReference>
<comment type="pathway">
    <text evidence="1">One-carbon metabolism; methanogenesis from CO(2); 5,10-methenyl-5,6,7,8-tetrahydromethanopterin from CO(2): step 1/3.</text>
</comment>